<dbReference type="InterPro" id="IPR003594">
    <property type="entry name" value="HATPase_dom"/>
</dbReference>
<gene>
    <name evidence="17" type="ORF">ACFQ4B_07675</name>
</gene>
<dbReference type="PANTHER" id="PTHR45528:SF1">
    <property type="entry name" value="SENSOR HISTIDINE KINASE CPXA"/>
    <property type="match status" value="1"/>
</dbReference>
<evidence type="ECO:0000256" key="8">
    <source>
        <dbReference type="ARBA" id="ARBA00022741"/>
    </source>
</evidence>
<sequence>MSIRFKLLLSYAAMLIIPLILILMTTLLLVIVYRGDLQNLHDVYGSESIPFTGHQTERLMKELRRNTESNPVVFKDRSYLNEMAQELAANGSGLAVRKDEQLTYVSEEFEHSELLNQLPSFERAGHREIVPTKRVGNELYSIVQMDFWYADSHPGTVFILSKVSPFVNFARKFFPALFVSMLVILVVTNGSLTYFVSKSIIVPLRQLERAAKRIKEGDLDFQVRLNGRDEIAQLGLAFEEMRHQLQQSIQTQLQYEENRKELISNISHDLKTPLTAIQGYVAGIQDGVADTPDKMNKYIQTISSKAGEMGRLIDELFLYSKLDLKRLPFQFESVHAAAFLQDWAEELQFELDKKGILFETDLQVSPITQASIDRDKLKRVISNIMDNCVKYMDKPEKRIGLRAYEANASIVIEISDNGAGVAPEALPHIFDRFYRAEQSRNQLTGGSGLGLAIAKQIIDGHGGHIEAQSVLGQGTRITMTLPAKIK</sequence>
<feature type="domain" description="HAMP" evidence="16">
    <location>
        <begin position="198"/>
        <end position="250"/>
    </location>
</feature>
<evidence type="ECO:0000256" key="5">
    <source>
        <dbReference type="ARBA" id="ARBA00022553"/>
    </source>
</evidence>
<dbReference type="InterPro" id="IPR003660">
    <property type="entry name" value="HAMP_dom"/>
</dbReference>
<dbReference type="InterPro" id="IPR050398">
    <property type="entry name" value="HssS/ArlS-like"/>
</dbReference>
<keyword evidence="5" id="KW-0597">Phosphoprotein</keyword>
<dbReference type="InterPro" id="IPR036097">
    <property type="entry name" value="HisK_dim/P_sf"/>
</dbReference>
<evidence type="ECO:0000259" key="16">
    <source>
        <dbReference type="PROSITE" id="PS50885"/>
    </source>
</evidence>
<reference evidence="18" key="1">
    <citation type="journal article" date="2019" name="Int. J. Syst. Evol. Microbiol.">
        <title>The Global Catalogue of Microorganisms (GCM) 10K type strain sequencing project: providing services to taxonomists for standard genome sequencing and annotation.</title>
        <authorList>
            <consortium name="The Broad Institute Genomics Platform"/>
            <consortium name="The Broad Institute Genome Sequencing Center for Infectious Disease"/>
            <person name="Wu L."/>
            <person name="Ma J."/>
        </authorList>
    </citation>
    <scope>NUCLEOTIDE SEQUENCE [LARGE SCALE GENOMIC DNA]</scope>
    <source>
        <strain evidence="18">CCUG 53270</strain>
    </source>
</reference>
<feature type="transmembrane region" description="Helical" evidence="14">
    <location>
        <begin position="7"/>
        <end position="33"/>
    </location>
</feature>
<evidence type="ECO:0000256" key="10">
    <source>
        <dbReference type="ARBA" id="ARBA00022840"/>
    </source>
</evidence>
<feature type="transmembrane region" description="Helical" evidence="14">
    <location>
        <begin position="173"/>
        <end position="196"/>
    </location>
</feature>
<evidence type="ECO:0000256" key="2">
    <source>
        <dbReference type="ARBA" id="ARBA00004651"/>
    </source>
</evidence>
<comment type="caution">
    <text evidence="17">The sequence shown here is derived from an EMBL/GenBank/DDBJ whole genome shotgun (WGS) entry which is preliminary data.</text>
</comment>
<comment type="catalytic activity">
    <reaction evidence="1">
        <text>ATP + protein L-histidine = ADP + protein N-phospho-L-histidine.</text>
        <dbReference type="EC" id="2.7.13.3"/>
    </reaction>
</comment>
<dbReference type="CDD" id="cd06225">
    <property type="entry name" value="HAMP"/>
    <property type="match status" value="1"/>
</dbReference>
<keyword evidence="11 14" id="KW-1133">Transmembrane helix</keyword>
<dbReference type="InterPro" id="IPR005467">
    <property type="entry name" value="His_kinase_dom"/>
</dbReference>
<dbReference type="Gene3D" id="6.10.340.10">
    <property type="match status" value="1"/>
</dbReference>
<evidence type="ECO:0000256" key="14">
    <source>
        <dbReference type="SAM" id="Phobius"/>
    </source>
</evidence>
<evidence type="ECO:0000256" key="3">
    <source>
        <dbReference type="ARBA" id="ARBA00012438"/>
    </source>
</evidence>
<dbReference type="Gene3D" id="1.10.287.130">
    <property type="match status" value="1"/>
</dbReference>
<comment type="subcellular location">
    <subcellularLocation>
        <location evidence="2">Cell membrane</location>
        <topology evidence="2">Multi-pass membrane protein</topology>
    </subcellularLocation>
</comment>
<dbReference type="InterPro" id="IPR004358">
    <property type="entry name" value="Sig_transdc_His_kin-like_C"/>
</dbReference>
<feature type="domain" description="Histidine kinase" evidence="15">
    <location>
        <begin position="265"/>
        <end position="485"/>
    </location>
</feature>
<dbReference type="SUPFAM" id="SSF55874">
    <property type="entry name" value="ATPase domain of HSP90 chaperone/DNA topoisomerase II/histidine kinase"/>
    <property type="match status" value="1"/>
</dbReference>
<protein>
    <recommendedName>
        <fullName evidence="3">histidine kinase</fullName>
        <ecNumber evidence="3">2.7.13.3</ecNumber>
    </recommendedName>
</protein>
<dbReference type="Pfam" id="PF00512">
    <property type="entry name" value="HisKA"/>
    <property type="match status" value="1"/>
</dbReference>
<keyword evidence="4" id="KW-1003">Cell membrane</keyword>
<evidence type="ECO:0000313" key="17">
    <source>
        <dbReference type="EMBL" id="MFD1219993.1"/>
    </source>
</evidence>
<evidence type="ECO:0000256" key="11">
    <source>
        <dbReference type="ARBA" id="ARBA00022989"/>
    </source>
</evidence>
<dbReference type="SUPFAM" id="SSF158472">
    <property type="entry name" value="HAMP domain-like"/>
    <property type="match status" value="1"/>
</dbReference>
<proteinExistence type="predicted"/>
<dbReference type="SMART" id="SM00388">
    <property type="entry name" value="HisKA"/>
    <property type="match status" value="1"/>
</dbReference>
<evidence type="ECO:0000256" key="7">
    <source>
        <dbReference type="ARBA" id="ARBA00022692"/>
    </source>
</evidence>
<evidence type="ECO:0000313" key="18">
    <source>
        <dbReference type="Proteomes" id="UP001597180"/>
    </source>
</evidence>
<evidence type="ECO:0000256" key="9">
    <source>
        <dbReference type="ARBA" id="ARBA00022777"/>
    </source>
</evidence>
<evidence type="ECO:0000256" key="12">
    <source>
        <dbReference type="ARBA" id="ARBA00023012"/>
    </source>
</evidence>
<keyword evidence="12" id="KW-0902">Two-component regulatory system</keyword>
<dbReference type="CDD" id="cd00082">
    <property type="entry name" value="HisKA"/>
    <property type="match status" value="1"/>
</dbReference>
<keyword evidence="7 14" id="KW-0812">Transmembrane</keyword>
<keyword evidence="13 14" id="KW-0472">Membrane</keyword>
<dbReference type="Proteomes" id="UP001597180">
    <property type="component" value="Unassembled WGS sequence"/>
</dbReference>
<accession>A0ABW3UGB1</accession>
<dbReference type="SMART" id="SM00304">
    <property type="entry name" value="HAMP"/>
    <property type="match status" value="1"/>
</dbReference>
<dbReference type="InterPro" id="IPR003661">
    <property type="entry name" value="HisK_dim/P_dom"/>
</dbReference>
<dbReference type="PANTHER" id="PTHR45528">
    <property type="entry name" value="SENSOR HISTIDINE KINASE CPXA"/>
    <property type="match status" value="1"/>
</dbReference>
<dbReference type="GO" id="GO:0016301">
    <property type="term" value="F:kinase activity"/>
    <property type="evidence" value="ECO:0007669"/>
    <property type="project" value="UniProtKB-KW"/>
</dbReference>
<dbReference type="EMBL" id="JBHTLU010000012">
    <property type="protein sequence ID" value="MFD1219993.1"/>
    <property type="molecule type" value="Genomic_DNA"/>
</dbReference>
<keyword evidence="9 17" id="KW-0418">Kinase</keyword>
<dbReference type="PROSITE" id="PS50109">
    <property type="entry name" value="HIS_KIN"/>
    <property type="match status" value="1"/>
</dbReference>
<dbReference type="Pfam" id="PF00672">
    <property type="entry name" value="HAMP"/>
    <property type="match status" value="1"/>
</dbReference>
<evidence type="ECO:0000256" key="6">
    <source>
        <dbReference type="ARBA" id="ARBA00022679"/>
    </source>
</evidence>
<keyword evidence="6" id="KW-0808">Transferase</keyword>
<dbReference type="SMART" id="SM00387">
    <property type="entry name" value="HATPase_c"/>
    <property type="match status" value="1"/>
</dbReference>
<keyword evidence="8" id="KW-0547">Nucleotide-binding</keyword>
<dbReference type="EC" id="2.7.13.3" evidence="3"/>
<dbReference type="PRINTS" id="PR00344">
    <property type="entry name" value="BCTRLSENSOR"/>
</dbReference>
<dbReference type="PROSITE" id="PS50885">
    <property type="entry name" value="HAMP"/>
    <property type="match status" value="1"/>
</dbReference>
<dbReference type="CDD" id="cd00075">
    <property type="entry name" value="HATPase"/>
    <property type="match status" value="1"/>
</dbReference>
<dbReference type="RefSeq" id="WP_345594274.1">
    <property type="nucleotide sequence ID" value="NZ_BAABJG010000055.1"/>
</dbReference>
<dbReference type="InterPro" id="IPR036890">
    <property type="entry name" value="HATPase_C_sf"/>
</dbReference>
<name>A0ABW3UGB1_9BACL</name>
<keyword evidence="18" id="KW-1185">Reference proteome</keyword>
<keyword evidence="10" id="KW-0067">ATP-binding</keyword>
<evidence type="ECO:0000256" key="4">
    <source>
        <dbReference type="ARBA" id="ARBA00022475"/>
    </source>
</evidence>
<dbReference type="Pfam" id="PF02518">
    <property type="entry name" value="HATPase_c"/>
    <property type="match status" value="1"/>
</dbReference>
<evidence type="ECO:0000256" key="13">
    <source>
        <dbReference type="ARBA" id="ARBA00023136"/>
    </source>
</evidence>
<evidence type="ECO:0000259" key="15">
    <source>
        <dbReference type="PROSITE" id="PS50109"/>
    </source>
</evidence>
<evidence type="ECO:0000256" key="1">
    <source>
        <dbReference type="ARBA" id="ARBA00000085"/>
    </source>
</evidence>
<dbReference type="Gene3D" id="3.30.565.10">
    <property type="entry name" value="Histidine kinase-like ATPase, C-terminal domain"/>
    <property type="match status" value="1"/>
</dbReference>
<dbReference type="SUPFAM" id="SSF47384">
    <property type="entry name" value="Homodimeric domain of signal transducing histidine kinase"/>
    <property type="match status" value="1"/>
</dbReference>
<organism evidence="17 18">
    <name type="scientific">Paenibacillus vulneris</name>
    <dbReference type="NCBI Taxonomy" id="1133364"/>
    <lineage>
        <taxon>Bacteria</taxon>
        <taxon>Bacillati</taxon>
        <taxon>Bacillota</taxon>
        <taxon>Bacilli</taxon>
        <taxon>Bacillales</taxon>
        <taxon>Paenibacillaceae</taxon>
        <taxon>Paenibacillus</taxon>
    </lineage>
</organism>